<dbReference type="Pfam" id="PF13372">
    <property type="entry name" value="Alginate_exp"/>
    <property type="match status" value="1"/>
</dbReference>
<gene>
    <name evidence="2" type="ORF">HNP32_001533</name>
</gene>
<dbReference type="Gene3D" id="2.40.160.100">
    <property type="match status" value="1"/>
</dbReference>
<dbReference type="InterPro" id="IPR053728">
    <property type="entry name" value="Alginate_Permeability_Chnl"/>
</dbReference>
<proteinExistence type="predicted"/>
<dbReference type="InterPro" id="IPR025388">
    <property type="entry name" value="Alginate_export_dom"/>
</dbReference>
<comment type="caution">
    <text evidence="2">The sequence shown here is derived from an EMBL/GenBank/DDBJ whole genome shotgun (WGS) entry which is preliminary data.</text>
</comment>
<protein>
    <recommendedName>
        <fullName evidence="1">Alginate export domain-containing protein</fullName>
    </recommendedName>
</protein>
<dbReference type="EMBL" id="JACHKY010000002">
    <property type="protein sequence ID" value="MBB4797809.1"/>
    <property type="molecule type" value="Genomic_DNA"/>
</dbReference>
<evidence type="ECO:0000313" key="2">
    <source>
        <dbReference type="EMBL" id="MBB4797809.1"/>
    </source>
</evidence>
<accession>A0A7W7N3X3</accession>
<evidence type="ECO:0000313" key="3">
    <source>
        <dbReference type="Proteomes" id="UP000539957"/>
    </source>
</evidence>
<keyword evidence="3" id="KW-1185">Reference proteome</keyword>
<reference evidence="2 3" key="1">
    <citation type="submission" date="2020-08" db="EMBL/GenBank/DDBJ databases">
        <title>Functional genomics of gut bacteria from endangered species of beetles.</title>
        <authorList>
            <person name="Carlos-Shanley C."/>
        </authorList>
    </citation>
    <scope>NUCLEOTIDE SEQUENCE [LARGE SCALE GENOMIC DNA]</scope>
    <source>
        <strain evidence="2 3">S00123</strain>
    </source>
</reference>
<sequence length="461" mass="49951">MGFASSSAFAQTPEPIILHKSDDLTVTGHFQGGVNLVAEHNLFWKFAETVAGVTDFDPNAEWFEAYVKPGVTFERRMGDQATFYGGLSGVGSMTIGTDAFDAGDTGRVTLEEGYLGWRYKVDETTFDLSVGPRDFKAGTGMLIEAGGSSGFSRGALKLGPRKAWSFAGLGAVTRGKFKGTAFYLDPNESPDNDGHNRLAGVDFRYDSNPNAVIGLTAGKVLESESPYPKAPPGGIGVPTIIPGARDGLQFANVYIRSPLMGAPNAFMAADLAFERNDRINLRAWAGRAQVGYTFAEHRWKPTFTLGYQTFSGDDPDTPRLERFDPLYYEGNPSAWSTGTKSSMVFINSNVNSWQVAASIAPTPRDTFTARVHRIEADQLRSPIQFGQATRVVVQNGVNSPITGVTRHHLSDDLYVEYFRAMSSHLFLTAGFSVSVPGAGIKSIVEDAPIWAGAYVNLIANY</sequence>
<evidence type="ECO:0000259" key="1">
    <source>
        <dbReference type="Pfam" id="PF13372"/>
    </source>
</evidence>
<name>A0A7W7N3X3_9CAUL</name>
<dbReference type="AlphaFoldDB" id="A0A7W7N3X3"/>
<dbReference type="Proteomes" id="UP000539957">
    <property type="component" value="Unassembled WGS sequence"/>
</dbReference>
<feature type="domain" description="Alginate export" evidence="1">
    <location>
        <begin position="282"/>
        <end position="437"/>
    </location>
</feature>
<organism evidence="2 3">
    <name type="scientific">Brevundimonas bullata</name>
    <dbReference type="NCBI Taxonomy" id="13160"/>
    <lineage>
        <taxon>Bacteria</taxon>
        <taxon>Pseudomonadati</taxon>
        <taxon>Pseudomonadota</taxon>
        <taxon>Alphaproteobacteria</taxon>
        <taxon>Caulobacterales</taxon>
        <taxon>Caulobacteraceae</taxon>
        <taxon>Brevundimonas</taxon>
    </lineage>
</organism>